<dbReference type="OrthoDB" id="513552at2"/>
<dbReference type="Proteomes" id="UP000033607">
    <property type="component" value="Unassembled WGS sequence"/>
</dbReference>
<dbReference type="AlphaFoldDB" id="A0A0F5YF66"/>
<dbReference type="PANTHER" id="PTHR35519">
    <property type="entry name" value="MEMBRANE PROTEINS"/>
    <property type="match status" value="1"/>
</dbReference>
<sequence length="175" mass="18969">MNQHQSPKSTDPSMKNRSKASTVKHLREFSHLLDNAIRVPGTTYRIGLDPIIGLIPGGGDIAGGLLSAYIVLQAFQLGVPRETLLRMASNIATETLVGTVPVFGDFFDVAWKANVKNVDLLEAHMNAPEMGEKADRLFVIILVGGLMLFILLISIVGIAILTFIYQVLRTLLTGG</sequence>
<evidence type="ECO:0000313" key="5">
    <source>
        <dbReference type="Proteomes" id="UP000033607"/>
    </source>
</evidence>
<keyword evidence="2" id="KW-1133">Transmembrane helix</keyword>
<comment type="caution">
    <text evidence="3">The sequence shown here is derived from an EMBL/GenBank/DDBJ whole genome shotgun (WGS) entry which is preliminary data.</text>
</comment>
<evidence type="ECO:0000313" key="3">
    <source>
        <dbReference type="EMBL" id="KKD37408.1"/>
    </source>
</evidence>
<keyword evidence="2" id="KW-0472">Membrane</keyword>
<reference evidence="3 5" key="1">
    <citation type="submission" date="2015-06" db="EMBL/GenBank/DDBJ databases">
        <title>Draft genome assembly of filamentous brackish cyanobacterium Limnoraphis robusta strain CS-951.</title>
        <authorList>
            <person name="Willis A."/>
            <person name="Parks M."/>
            <person name="Burford M.A."/>
        </authorList>
    </citation>
    <scope>NUCLEOTIDE SEQUENCE [LARGE SCALE GENOMIC DNA]</scope>
    <source>
        <strain evidence="3 5">CS-951</strain>
    </source>
</reference>
<accession>A0A0F5YF66</accession>
<evidence type="ECO:0000256" key="1">
    <source>
        <dbReference type="SAM" id="MobiDB-lite"/>
    </source>
</evidence>
<dbReference type="EMBL" id="LATL02000246">
    <property type="protein sequence ID" value="KKD37408.1"/>
    <property type="molecule type" value="Genomic_DNA"/>
</dbReference>
<dbReference type="RefSeq" id="WP_046279271.1">
    <property type="nucleotide sequence ID" value="NZ_LATL02000089.1"/>
</dbReference>
<evidence type="ECO:0000313" key="4">
    <source>
        <dbReference type="EMBL" id="KMW70687.1"/>
    </source>
</evidence>
<gene>
    <name evidence="3" type="ORF">WN50_14510</name>
    <name evidence="4" type="ORF">WN50_33455</name>
</gene>
<feature type="region of interest" description="Disordered" evidence="1">
    <location>
        <begin position="1"/>
        <end position="20"/>
    </location>
</feature>
<organism evidence="3 5">
    <name type="scientific">Limnoraphis robusta CS-951</name>
    <dbReference type="NCBI Taxonomy" id="1637645"/>
    <lineage>
        <taxon>Bacteria</taxon>
        <taxon>Bacillati</taxon>
        <taxon>Cyanobacteriota</taxon>
        <taxon>Cyanophyceae</taxon>
        <taxon>Oscillatoriophycideae</taxon>
        <taxon>Oscillatoriales</taxon>
        <taxon>Sirenicapillariaceae</taxon>
        <taxon>Limnoraphis</taxon>
    </lineage>
</organism>
<feature type="transmembrane region" description="Helical" evidence="2">
    <location>
        <begin position="137"/>
        <end position="165"/>
    </location>
</feature>
<dbReference type="PANTHER" id="PTHR35519:SF2">
    <property type="entry name" value="PH DOMAIN PROTEIN"/>
    <property type="match status" value="1"/>
</dbReference>
<feature type="compositionally biased region" description="Polar residues" evidence="1">
    <location>
        <begin position="1"/>
        <end position="15"/>
    </location>
</feature>
<dbReference type="Pfam" id="PF13430">
    <property type="entry name" value="DUF4112"/>
    <property type="match status" value="1"/>
</dbReference>
<evidence type="ECO:0008006" key="6">
    <source>
        <dbReference type="Google" id="ProtNLM"/>
    </source>
</evidence>
<protein>
    <recommendedName>
        <fullName evidence="6">DUF4112 domain-containing protein</fullName>
    </recommendedName>
</protein>
<dbReference type="EMBL" id="LATL02000089">
    <property type="protein sequence ID" value="KMW70687.1"/>
    <property type="molecule type" value="Genomic_DNA"/>
</dbReference>
<dbReference type="PATRIC" id="fig|1637645.4.peg.1794"/>
<proteinExistence type="predicted"/>
<keyword evidence="2" id="KW-0812">Transmembrane</keyword>
<name>A0A0F5YF66_9CYAN</name>
<dbReference type="InterPro" id="IPR025187">
    <property type="entry name" value="DUF4112"/>
</dbReference>
<evidence type="ECO:0000256" key="2">
    <source>
        <dbReference type="SAM" id="Phobius"/>
    </source>
</evidence>